<keyword evidence="3" id="KW-1185">Reference proteome</keyword>
<dbReference type="OrthoDB" id="7345857at2"/>
<dbReference type="Proteomes" id="UP000028073">
    <property type="component" value="Unassembled WGS sequence"/>
</dbReference>
<feature type="signal peptide" evidence="1">
    <location>
        <begin position="1"/>
        <end position="28"/>
    </location>
</feature>
<dbReference type="RefSeq" id="WP_034835429.1">
    <property type="nucleotide sequence ID" value="NZ_JOKH01000002.1"/>
</dbReference>
<name>A0A081NIK1_9GAMM</name>
<proteinExistence type="predicted"/>
<comment type="caution">
    <text evidence="2">The sequence shown here is derived from an EMBL/GenBank/DDBJ whole genome shotgun (WGS) entry which is preliminary data.</text>
</comment>
<dbReference type="AlphaFoldDB" id="A0A081NIK1"/>
<protein>
    <recommendedName>
        <fullName evidence="4">Glycoside hydrolase 123 C-terminal domain-containing protein</fullName>
    </recommendedName>
</protein>
<evidence type="ECO:0000256" key="1">
    <source>
        <dbReference type="SAM" id="SignalP"/>
    </source>
</evidence>
<evidence type="ECO:0000313" key="3">
    <source>
        <dbReference type="Proteomes" id="UP000028073"/>
    </source>
</evidence>
<evidence type="ECO:0008006" key="4">
    <source>
        <dbReference type="Google" id="ProtNLM"/>
    </source>
</evidence>
<dbReference type="EMBL" id="JOKH01000002">
    <property type="protein sequence ID" value="KEQ18274.1"/>
    <property type="molecule type" value="Genomic_DNA"/>
</dbReference>
<gene>
    <name evidence="2" type="ORF">GZ78_12170</name>
</gene>
<feature type="chain" id="PRO_5001760849" description="Glycoside hydrolase 123 C-terminal domain-containing protein" evidence="1">
    <location>
        <begin position="29"/>
        <end position="823"/>
    </location>
</feature>
<accession>A0A081NIK1</accession>
<sequence length="823" mass="93206">MAPDARFSCSLSRCFLAFLFLTVFPAVQSDQSLIDESTELSFKYEFDDQKLEAGHELHLEGFNQSDSALILIIRIDNEASNSYRTRFNREFSIQPGPFSLSIPVTALKTSGNHPLPQPYSKMIIFIAGNSDGVVLNKAFFKQPPPPEKNVLALDFGLMDSPVFPGFELILPDDRRIKGDLRARNRPSGDPLIQDGFEGIQSLTLPWPNGTWKLSLWTQEQGEWEYLPHHLRKKIIAENNILTDQSLTPEQWVSEYYLEGMKKEAIIDGDLWALIGERRSGFLQTTIKISDEQLNLFLEGDKTAQFLSGLVLEPVDGQFATKVEENRKARLLSQWPVSIPEYHAPEALEIKDISTGSFEPSEQLNTYPAPRGSQLNLTFQIQSPVDDASPVIAIAQPRKANGKKITVSKRYGHWRFERPQPNATSLIASDSLLRGDMESLTLSSKLPRKIHLQVSIPSDAEPGVYSGSIQLFSKTALLVQDYNIQVLPFDLPRLEKPVGLYLEPAPFYQWFEELQRWQPFSTACDLSLLATMGFTNVAPALDTPNTRNSRKSFIRQLAQLRRFGFDQSILAYAPLKRLLVAQSQEEAIKSLTQVKMLLSQSQLPEPYWSIYDEPVPEKTPEIINTARQIHNQTLEMKTAGHLNNPGQADLIEATDLAIINHGFGVSKDSITAMRNNREVWLYNMPNPRLAAGFYLWKSGADGYLQWHGRMPTADPFDPTDGREGDVIYMYPWAGSCPSTMTIHQRLLDLQEAVTDLRWMQWLEARATKDTKAQELLDQISRQIPGQWKAAEKSLSNKEVLKIRQLILEYAQDKPQKEKDTPSDQ</sequence>
<organism evidence="2 3">
    <name type="scientific">Endozoicomonas numazuensis</name>
    <dbReference type="NCBI Taxonomy" id="1137799"/>
    <lineage>
        <taxon>Bacteria</taxon>
        <taxon>Pseudomonadati</taxon>
        <taxon>Pseudomonadota</taxon>
        <taxon>Gammaproteobacteria</taxon>
        <taxon>Oceanospirillales</taxon>
        <taxon>Endozoicomonadaceae</taxon>
        <taxon>Endozoicomonas</taxon>
    </lineage>
</organism>
<evidence type="ECO:0000313" key="2">
    <source>
        <dbReference type="EMBL" id="KEQ18274.1"/>
    </source>
</evidence>
<keyword evidence="1" id="KW-0732">Signal</keyword>
<dbReference type="eggNOG" id="ENOG502ZA0U">
    <property type="taxonomic scope" value="Bacteria"/>
</dbReference>
<dbReference type="STRING" id="1137799.GZ78_12170"/>
<reference evidence="2 3" key="1">
    <citation type="submission" date="2014-06" db="EMBL/GenBank/DDBJ databases">
        <title>Whole Genome Sequences of Three Symbiotic Endozoicomonas Bacteria.</title>
        <authorList>
            <person name="Neave M.J."/>
            <person name="Apprill A."/>
            <person name="Voolstra C.R."/>
        </authorList>
    </citation>
    <scope>NUCLEOTIDE SEQUENCE [LARGE SCALE GENOMIC DNA]</scope>
    <source>
        <strain evidence="2 3">DSM 25634</strain>
    </source>
</reference>